<dbReference type="Pfam" id="PF13670">
    <property type="entry name" value="PepSY_2"/>
    <property type="match status" value="1"/>
</dbReference>
<evidence type="ECO:0000313" key="2">
    <source>
        <dbReference type="EMBL" id="MFD2138974.1"/>
    </source>
</evidence>
<feature type="domain" description="PepSY" evidence="1">
    <location>
        <begin position="32"/>
        <end position="105"/>
    </location>
</feature>
<dbReference type="Proteomes" id="UP001597299">
    <property type="component" value="Unassembled WGS sequence"/>
</dbReference>
<protein>
    <submittedName>
        <fullName evidence="2">PepSY domain-containing protein</fullName>
    </submittedName>
</protein>
<dbReference type="RefSeq" id="WP_213355062.1">
    <property type="nucleotide sequence ID" value="NZ_JAHBGB010000041.1"/>
</dbReference>
<evidence type="ECO:0000313" key="3">
    <source>
        <dbReference type="Proteomes" id="UP001597299"/>
    </source>
</evidence>
<dbReference type="InterPro" id="IPR025711">
    <property type="entry name" value="PepSY"/>
</dbReference>
<evidence type="ECO:0000259" key="1">
    <source>
        <dbReference type="Pfam" id="PF13670"/>
    </source>
</evidence>
<name>A0ABW4YSE8_9HYPH</name>
<accession>A0ABW4YSE8</accession>
<reference evidence="3" key="1">
    <citation type="journal article" date="2019" name="Int. J. Syst. Evol. Microbiol.">
        <title>The Global Catalogue of Microorganisms (GCM) 10K type strain sequencing project: providing services to taxonomists for standard genome sequencing and annotation.</title>
        <authorList>
            <consortium name="The Broad Institute Genomics Platform"/>
            <consortium name="The Broad Institute Genome Sequencing Center for Infectious Disease"/>
            <person name="Wu L."/>
            <person name="Ma J."/>
        </authorList>
    </citation>
    <scope>NUCLEOTIDE SEQUENCE [LARGE SCALE GENOMIC DNA]</scope>
    <source>
        <strain evidence="3">CCM 7435</strain>
    </source>
</reference>
<organism evidence="2 3">
    <name type="scientific">Ancylobacter oerskovii</name>
    <dbReference type="NCBI Taxonomy" id="459519"/>
    <lineage>
        <taxon>Bacteria</taxon>
        <taxon>Pseudomonadati</taxon>
        <taxon>Pseudomonadota</taxon>
        <taxon>Alphaproteobacteria</taxon>
        <taxon>Hyphomicrobiales</taxon>
        <taxon>Xanthobacteraceae</taxon>
        <taxon>Ancylobacter</taxon>
    </lineage>
</organism>
<gene>
    <name evidence="2" type="ORF">ACFSNC_01040</name>
</gene>
<dbReference type="EMBL" id="JBHUHD010000001">
    <property type="protein sequence ID" value="MFD2138974.1"/>
    <property type="molecule type" value="Genomic_DNA"/>
</dbReference>
<sequence>MASTRLASIRFGRTESGSGHAAFRYAKLGSALLGAALFAGLALPVRAQTPAISIDDALRIVRANGLATVTQLELDGRKWEAEGRDGAGRRMEVDVDAATGKVLRTETR</sequence>
<dbReference type="Gene3D" id="3.10.450.40">
    <property type="match status" value="1"/>
</dbReference>
<keyword evidence="3" id="KW-1185">Reference proteome</keyword>
<comment type="caution">
    <text evidence="2">The sequence shown here is derived from an EMBL/GenBank/DDBJ whole genome shotgun (WGS) entry which is preliminary data.</text>
</comment>
<proteinExistence type="predicted"/>